<feature type="region of interest" description="Disordered" evidence="1">
    <location>
        <begin position="1"/>
        <end position="21"/>
    </location>
</feature>
<dbReference type="STRING" id="68570.DC74_7256"/>
<evidence type="ECO:0000313" key="2">
    <source>
        <dbReference type="EMBL" id="GCB95417.1"/>
    </source>
</evidence>
<keyword evidence="2" id="KW-0489">Methyltransferase</keyword>
<sequence length="300" mass="32763">MTKARNQHASGTPTQMTRFDDIYSRPDPRWYFGALGALGYQTPHHAQSVFRRLLPLAGFPEVPKPSADEGGGQHATVLDICCSYGINAALLNHHVTLEELYARYTSPHIASLTTAKLIESDRKYYAARRRPDAVPVIGLDIAAPAIAYGRAAGLLDEGFAENLETAPPSPALHRATRGTRLITVTGGASFLTARTFNPLLEGRHEPPWVAAFVLRTSSYQNIADGLALLSMTTEKDTSRTYPQRRFTDTDEQQYAIAAVSAAGDDPRGKETDGHFHTTLHLTRPAAQAAAHPLHTLLRDD</sequence>
<evidence type="ECO:0000256" key="1">
    <source>
        <dbReference type="SAM" id="MobiDB-lite"/>
    </source>
</evidence>
<comment type="caution">
    <text evidence="2">The sequence shown here is derived from an EMBL/GenBank/DDBJ whole genome shotgun (WGS) entry which is preliminary data.</text>
</comment>
<evidence type="ECO:0000313" key="3">
    <source>
        <dbReference type="Proteomes" id="UP000288351"/>
    </source>
</evidence>
<dbReference type="GO" id="GO:0008168">
    <property type="term" value="F:methyltransferase activity"/>
    <property type="evidence" value="ECO:0007669"/>
    <property type="project" value="UniProtKB-KW"/>
</dbReference>
<dbReference type="EMBL" id="BHXC01000007">
    <property type="protein sequence ID" value="GCB95417.1"/>
    <property type="molecule type" value="Genomic_DNA"/>
</dbReference>
<protein>
    <submittedName>
        <fullName evidence="2">Methyltransferase type 12</fullName>
    </submittedName>
</protein>
<dbReference type="RefSeq" id="WP_045788179.1">
    <property type="nucleotide sequence ID" value="NZ_BHXC01000007.1"/>
</dbReference>
<dbReference type="GO" id="GO:0032259">
    <property type="term" value="P:methylation"/>
    <property type="evidence" value="ECO:0007669"/>
    <property type="project" value="UniProtKB-KW"/>
</dbReference>
<organism evidence="2 3">
    <name type="scientific">Streptomyces noursei</name>
    <name type="common">Streptomyces albulus</name>
    <dbReference type="NCBI Taxonomy" id="1971"/>
    <lineage>
        <taxon>Bacteria</taxon>
        <taxon>Bacillati</taxon>
        <taxon>Actinomycetota</taxon>
        <taxon>Actinomycetes</taxon>
        <taxon>Kitasatosporales</taxon>
        <taxon>Streptomycetaceae</taxon>
        <taxon>Streptomyces</taxon>
    </lineage>
</organism>
<dbReference type="InterPro" id="IPR029063">
    <property type="entry name" value="SAM-dependent_MTases_sf"/>
</dbReference>
<dbReference type="eggNOG" id="ENOG502Z9FG">
    <property type="taxonomic scope" value="Bacteria"/>
</dbReference>
<dbReference type="SUPFAM" id="SSF53335">
    <property type="entry name" value="S-adenosyl-L-methionine-dependent methyltransferases"/>
    <property type="match status" value="1"/>
</dbReference>
<proteinExistence type="predicted"/>
<dbReference type="Proteomes" id="UP000288351">
    <property type="component" value="Unassembled WGS sequence"/>
</dbReference>
<dbReference type="AlphaFoldDB" id="A0A059W893"/>
<name>A0A059W893_STRNR</name>
<accession>A0A059W893</accession>
<gene>
    <name evidence="2" type="ORF">SALB_08221</name>
</gene>
<feature type="compositionally biased region" description="Polar residues" evidence="1">
    <location>
        <begin position="7"/>
        <end position="17"/>
    </location>
</feature>
<keyword evidence="2" id="KW-0808">Transferase</keyword>
<reference evidence="2 3" key="1">
    <citation type="journal article" date="2019" name="Microbiol. Resour. Announc.">
        <title>Draft Genome Sequence of the Most Traditional epsilon-Poly-l-Lysine Producer, Streptomyces albulus NBRC14147.</title>
        <authorList>
            <person name="Yamanaka K."/>
            <person name="Hamano Y."/>
        </authorList>
    </citation>
    <scope>NUCLEOTIDE SEQUENCE [LARGE SCALE GENOMIC DNA]</scope>
    <source>
        <strain evidence="2 3">NBRC 14147</strain>
    </source>
</reference>